<evidence type="ECO:0000313" key="1">
    <source>
        <dbReference type="EMBL" id="KAI8031635.1"/>
    </source>
</evidence>
<dbReference type="Proteomes" id="UP001060215">
    <property type="component" value="Chromosome 1"/>
</dbReference>
<reference evidence="1 2" key="1">
    <citation type="journal article" date="2022" name="Plant J.">
        <title>Chromosome-level genome of Camellia lanceoleosa provides a valuable resource for understanding genome evolution and self-incompatibility.</title>
        <authorList>
            <person name="Gong W."/>
            <person name="Xiao S."/>
            <person name="Wang L."/>
            <person name="Liao Z."/>
            <person name="Chang Y."/>
            <person name="Mo W."/>
            <person name="Hu G."/>
            <person name="Li W."/>
            <person name="Zhao G."/>
            <person name="Zhu H."/>
            <person name="Hu X."/>
            <person name="Ji K."/>
            <person name="Xiang X."/>
            <person name="Song Q."/>
            <person name="Yuan D."/>
            <person name="Jin S."/>
            <person name="Zhang L."/>
        </authorList>
    </citation>
    <scope>NUCLEOTIDE SEQUENCE [LARGE SCALE GENOMIC DNA]</scope>
    <source>
        <strain evidence="1">SQ_2022a</strain>
    </source>
</reference>
<comment type="caution">
    <text evidence="1">The sequence shown here is derived from an EMBL/GenBank/DDBJ whole genome shotgun (WGS) entry which is preliminary data.</text>
</comment>
<evidence type="ECO:0000313" key="2">
    <source>
        <dbReference type="Proteomes" id="UP001060215"/>
    </source>
</evidence>
<dbReference type="EMBL" id="CM045758">
    <property type="protein sequence ID" value="KAI8031635.1"/>
    <property type="molecule type" value="Genomic_DNA"/>
</dbReference>
<sequence>MLGYKIIKNLLFRSLHISEAIRMQIEVQTRLHEQLEDIQRIEAVSWPYDYVRTAVVEIREKLSIRLWKDEGLRLFIIVRDFLIMLDKACKDIKDLPKKPNRTPRREGSIVPPSPDPHQSPDLHQRLFPAIKDQRMDYSSSDDDL</sequence>
<protein>
    <submittedName>
        <fullName evidence="1">Formin-like protein 5</fullName>
    </submittedName>
</protein>
<name>A0ACC0J401_9ERIC</name>
<gene>
    <name evidence="1" type="ORF">LOK49_LG01G02735</name>
</gene>
<organism evidence="1 2">
    <name type="scientific">Camellia lanceoleosa</name>
    <dbReference type="NCBI Taxonomy" id="1840588"/>
    <lineage>
        <taxon>Eukaryota</taxon>
        <taxon>Viridiplantae</taxon>
        <taxon>Streptophyta</taxon>
        <taxon>Embryophyta</taxon>
        <taxon>Tracheophyta</taxon>
        <taxon>Spermatophyta</taxon>
        <taxon>Magnoliopsida</taxon>
        <taxon>eudicotyledons</taxon>
        <taxon>Gunneridae</taxon>
        <taxon>Pentapetalae</taxon>
        <taxon>asterids</taxon>
        <taxon>Ericales</taxon>
        <taxon>Theaceae</taxon>
        <taxon>Camellia</taxon>
    </lineage>
</organism>
<proteinExistence type="predicted"/>
<keyword evidence="2" id="KW-1185">Reference proteome</keyword>
<accession>A0ACC0J401</accession>